<dbReference type="Proteomes" id="UP000000560">
    <property type="component" value="Chromosome III"/>
</dbReference>
<keyword evidence="3" id="KW-1185">Reference proteome</keyword>
<sequence length="677" mass="72954">MAWMQEPPNKPDPHNFLSNIARQSSPSRYAILQLTCQPKPQDSRAMITQSALRTIAHLWIVSTFLALAFDPLGIKYEVTGTHLARRITETGDSERPYEVDGNTFIANTDSSASFSLEDCQNQQTDPPSVADGSSSMSVASVDSSDTSESEAETAASNTASSNIDSESAESKTADNYAGELSTTESDADGSDNSEPTTVSVAASGAVESEATGSERASDTGDSDTGGSDTTGASDTTESNAAGSNPAEADSGESGADETEAGHTKTETMEASPVLVAQTTIPYDSEFDLRARGSAFPSAFLQSPFITRGHRCDPIYYPSLPTSYSSKRATVGSGTSSAAIYQELFVLLVIQAAFRSYNLRESQSPTRQPPFHHRYNLRRQRAKLLLSYQAIAMFAALAPMQPVSNNPSQYPWTPVHPSPLSPRRLSTTAAPFAAAAAASTPTPQPQFQPPVFTFTPSPSPNQRNLGVTSPSRNLKANADANANTNGTTSPTPSSTYANRYRNTISNPLFAHSTKRTYTSSASPRARSVRRNAFLNRVKQDRDNGRVDARAEQLAYMDDIAEQKEWAESMKRRAEEIQAEYGLGIEEWEGEDEYECLDAGVADEAAIRALDEYIEQERAMEMALLEGVDGDTNMSAGHLPGGTGHKANDAASSFSDEEYDNIFMDLVDHNPPEDTEMSG</sequence>
<feature type="compositionally biased region" description="Low complexity" evidence="1">
    <location>
        <begin position="128"/>
        <end position="144"/>
    </location>
</feature>
<reference evidence="3" key="1">
    <citation type="journal article" date="2005" name="Nature">
        <title>Sequencing of Aspergillus nidulans and comparative analysis with A. fumigatus and A. oryzae.</title>
        <authorList>
            <person name="Galagan J.E."/>
            <person name="Calvo S.E."/>
            <person name="Cuomo C."/>
            <person name="Ma L.J."/>
            <person name="Wortman J.R."/>
            <person name="Batzoglou S."/>
            <person name="Lee S.I."/>
            <person name="Basturkmen M."/>
            <person name="Spevak C.C."/>
            <person name="Clutterbuck J."/>
            <person name="Kapitonov V."/>
            <person name="Jurka J."/>
            <person name="Scazzocchio C."/>
            <person name="Farman M."/>
            <person name="Butler J."/>
            <person name="Purcell S."/>
            <person name="Harris S."/>
            <person name="Braus G.H."/>
            <person name="Draht O."/>
            <person name="Busch S."/>
            <person name="D'Enfert C."/>
            <person name="Bouchier C."/>
            <person name="Goldman G.H."/>
            <person name="Bell-Pedersen D."/>
            <person name="Griffiths-Jones S."/>
            <person name="Doonan J.H."/>
            <person name="Yu J."/>
            <person name="Vienken K."/>
            <person name="Pain A."/>
            <person name="Freitag M."/>
            <person name="Selker E.U."/>
            <person name="Archer D.B."/>
            <person name="Penalva M.A."/>
            <person name="Oakley B.R."/>
            <person name="Momany M."/>
            <person name="Tanaka T."/>
            <person name="Kumagai T."/>
            <person name="Asai K."/>
            <person name="Machida M."/>
            <person name="Nierman W.C."/>
            <person name="Denning D.W."/>
            <person name="Caddick M."/>
            <person name="Hynes M."/>
            <person name="Paoletti M."/>
            <person name="Fischer R."/>
            <person name="Miller B."/>
            <person name="Dyer P."/>
            <person name="Sachs M.S."/>
            <person name="Osmani S.A."/>
            <person name="Birren B.W."/>
        </authorList>
    </citation>
    <scope>NUCLEOTIDE SEQUENCE [LARGE SCALE GENOMIC DNA]</scope>
    <source>
        <strain evidence="3">FGSC A4 / ATCC 38163 / CBS 112.46 / NRRL 194 / M139</strain>
    </source>
</reference>
<evidence type="ECO:0000313" key="2">
    <source>
        <dbReference type="EMBL" id="CBF76525.1"/>
    </source>
</evidence>
<dbReference type="InParanoid" id="Q5B3I2"/>
<dbReference type="AlphaFoldDB" id="Q5B3I2"/>
<dbReference type="KEGG" id="ani:ANIA_04898"/>
<feature type="compositionally biased region" description="Low complexity" evidence="1">
    <location>
        <begin position="431"/>
        <end position="440"/>
    </location>
</feature>
<protein>
    <submittedName>
        <fullName evidence="2">Uncharacterized protein</fullName>
    </submittedName>
</protein>
<feature type="compositionally biased region" description="Low complexity" evidence="1">
    <location>
        <begin position="152"/>
        <end position="161"/>
    </location>
</feature>
<gene>
    <name evidence="2" type="ORF">ANIA_04898</name>
</gene>
<evidence type="ECO:0000256" key="1">
    <source>
        <dbReference type="SAM" id="MobiDB-lite"/>
    </source>
</evidence>
<feature type="region of interest" description="Disordered" evidence="1">
    <location>
        <begin position="431"/>
        <end position="497"/>
    </location>
</feature>
<reference evidence="3" key="2">
    <citation type="journal article" date="2009" name="Fungal Genet. Biol.">
        <title>The 2008 update of the Aspergillus nidulans genome annotation: a community effort.</title>
        <authorList>
            <person name="Wortman J.R."/>
            <person name="Gilsenan J.M."/>
            <person name="Joardar V."/>
            <person name="Deegan J."/>
            <person name="Clutterbuck J."/>
            <person name="Andersen M.R."/>
            <person name="Archer D."/>
            <person name="Bencina M."/>
            <person name="Braus G."/>
            <person name="Coutinho P."/>
            <person name="von Dohren H."/>
            <person name="Doonan J."/>
            <person name="Driessen A.J."/>
            <person name="Durek P."/>
            <person name="Espeso E."/>
            <person name="Fekete E."/>
            <person name="Flipphi M."/>
            <person name="Estrada C.G."/>
            <person name="Geysens S."/>
            <person name="Goldman G."/>
            <person name="de Groot P.W."/>
            <person name="Hansen K."/>
            <person name="Harris S.D."/>
            <person name="Heinekamp T."/>
            <person name="Helmstaedt K."/>
            <person name="Henrissat B."/>
            <person name="Hofmann G."/>
            <person name="Homan T."/>
            <person name="Horio T."/>
            <person name="Horiuchi H."/>
            <person name="James S."/>
            <person name="Jones M."/>
            <person name="Karaffa L."/>
            <person name="Karanyi Z."/>
            <person name="Kato M."/>
            <person name="Keller N."/>
            <person name="Kelly D.E."/>
            <person name="Kiel J.A."/>
            <person name="Kim J.M."/>
            <person name="van der Klei I.J."/>
            <person name="Klis F.M."/>
            <person name="Kovalchuk A."/>
            <person name="Krasevec N."/>
            <person name="Kubicek C.P."/>
            <person name="Liu B."/>
            <person name="Maccabe A."/>
            <person name="Meyer V."/>
            <person name="Mirabito P."/>
            <person name="Miskei M."/>
            <person name="Mos M."/>
            <person name="Mullins J."/>
            <person name="Nelson D.R."/>
            <person name="Nielsen J."/>
            <person name="Oakley B.R."/>
            <person name="Osmani S.A."/>
            <person name="Pakula T."/>
            <person name="Paszewski A."/>
            <person name="Paulsen I."/>
            <person name="Pilsyk S."/>
            <person name="Pocsi I."/>
            <person name="Punt P.J."/>
            <person name="Ram A.F."/>
            <person name="Ren Q."/>
            <person name="Robellet X."/>
            <person name="Robson G."/>
            <person name="Seiboth B."/>
            <person name="van Solingen P."/>
            <person name="Specht T."/>
            <person name="Sun J."/>
            <person name="Taheri-Talesh N."/>
            <person name="Takeshita N."/>
            <person name="Ussery D."/>
            <person name="vanKuyk P.A."/>
            <person name="Visser H."/>
            <person name="van de Vondervoort P.J."/>
            <person name="de Vries R.P."/>
            <person name="Walton J."/>
            <person name="Xiang X."/>
            <person name="Xiong Y."/>
            <person name="Zeng A.P."/>
            <person name="Brandt B.W."/>
            <person name="Cornell M.J."/>
            <person name="van den Hondel C.A."/>
            <person name="Visser J."/>
            <person name="Oliver S.G."/>
            <person name="Turner G."/>
        </authorList>
    </citation>
    <scope>GENOME REANNOTATION</scope>
    <source>
        <strain evidence="3">FGSC A4 / ATCC 38163 / CBS 112.46 / NRRL 194 / M139</strain>
    </source>
</reference>
<dbReference type="VEuPathDB" id="FungiDB:AN4898"/>
<proteinExistence type="predicted"/>
<dbReference type="OrthoDB" id="5279705at2759"/>
<organism evidence="2 3">
    <name type="scientific">Emericella nidulans (strain FGSC A4 / ATCC 38163 / CBS 112.46 / NRRL 194 / M139)</name>
    <name type="common">Aspergillus nidulans</name>
    <dbReference type="NCBI Taxonomy" id="227321"/>
    <lineage>
        <taxon>Eukaryota</taxon>
        <taxon>Fungi</taxon>
        <taxon>Dikarya</taxon>
        <taxon>Ascomycota</taxon>
        <taxon>Pezizomycotina</taxon>
        <taxon>Eurotiomycetes</taxon>
        <taxon>Eurotiomycetidae</taxon>
        <taxon>Eurotiales</taxon>
        <taxon>Aspergillaceae</taxon>
        <taxon>Aspergillus</taxon>
        <taxon>Aspergillus subgen. Nidulantes</taxon>
    </lineage>
</organism>
<accession>C8V9H2</accession>
<dbReference type="STRING" id="227321.Q5B3I2"/>
<feature type="compositionally biased region" description="Low complexity" evidence="1">
    <location>
        <begin position="196"/>
        <end position="214"/>
    </location>
</feature>
<dbReference type="HOGENOM" id="CLU_405975_0_0_1"/>
<feature type="compositionally biased region" description="Low complexity" evidence="1">
    <location>
        <begin position="475"/>
        <end position="497"/>
    </location>
</feature>
<feature type="compositionally biased region" description="Low complexity" evidence="1">
    <location>
        <begin position="222"/>
        <end position="236"/>
    </location>
</feature>
<feature type="region of interest" description="Disordered" evidence="1">
    <location>
        <begin position="114"/>
        <end position="272"/>
    </location>
</feature>
<dbReference type="eggNOG" id="ENOG502SCE7">
    <property type="taxonomic scope" value="Eukaryota"/>
</dbReference>
<name>Q5B3I2_EMENI</name>
<accession>Q5B3I2</accession>
<dbReference type="EMBL" id="BN001303">
    <property type="protein sequence ID" value="CBF76525.1"/>
    <property type="molecule type" value="Genomic_DNA"/>
</dbReference>
<evidence type="ECO:0000313" key="3">
    <source>
        <dbReference type="Proteomes" id="UP000000560"/>
    </source>
</evidence>
<feature type="compositionally biased region" description="Polar residues" evidence="1">
    <location>
        <begin position="460"/>
        <end position="473"/>
    </location>
</feature>
<dbReference type="GeneID" id="2872694"/>
<feature type="region of interest" description="Disordered" evidence="1">
    <location>
        <begin position="632"/>
        <end position="652"/>
    </location>
</feature>
<dbReference type="RefSeq" id="XP_662502.1">
    <property type="nucleotide sequence ID" value="XM_657410.2"/>
</dbReference>
<feature type="compositionally biased region" description="Polar residues" evidence="1">
    <location>
        <begin position="114"/>
        <end position="126"/>
    </location>
</feature>